<protein>
    <submittedName>
        <fullName evidence="1">Uncharacterized protein</fullName>
    </submittedName>
</protein>
<evidence type="ECO:0000313" key="2">
    <source>
        <dbReference type="Proteomes" id="UP000215196"/>
    </source>
</evidence>
<keyword evidence="2" id="KW-1185">Reference proteome</keyword>
<gene>
    <name evidence="1" type="ORF">SAMEA4412677_02378</name>
</gene>
<dbReference type="AlphaFoldDB" id="A0A239XU84"/>
<dbReference type="RefSeq" id="WP_095073447.1">
    <property type="nucleotide sequence ID" value="NZ_LT906465.1"/>
</dbReference>
<organism evidence="1 2">
    <name type="scientific">Chryseobacterium taklimakanense</name>
    <dbReference type="NCBI Taxonomy" id="536441"/>
    <lineage>
        <taxon>Bacteria</taxon>
        <taxon>Pseudomonadati</taxon>
        <taxon>Bacteroidota</taxon>
        <taxon>Flavobacteriia</taxon>
        <taxon>Flavobacteriales</taxon>
        <taxon>Weeksellaceae</taxon>
        <taxon>Chryseobacterium group</taxon>
        <taxon>Chryseobacterium</taxon>
    </lineage>
</organism>
<accession>A0A239XU84</accession>
<proteinExistence type="predicted"/>
<evidence type="ECO:0000313" key="1">
    <source>
        <dbReference type="EMBL" id="SNV50471.1"/>
    </source>
</evidence>
<reference evidence="1 2" key="1">
    <citation type="submission" date="2017-06" db="EMBL/GenBank/DDBJ databases">
        <authorList>
            <consortium name="Pathogen Informatics"/>
        </authorList>
    </citation>
    <scope>NUCLEOTIDE SEQUENCE [LARGE SCALE GENOMIC DNA]</scope>
    <source>
        <strain evidence="1 2">NCTC13490</strain>
    </source>
</reference>
<name>A0A239XU84_9FLAO</name>
<dbReference type="EMBL" id="LT906465">
    <property type="protein sequence ID" value="SNV50471.1"/>
    <property type="molecule type" value="Genomic_DNA"/>
</dbReference>
<dbReference type="Proteomes" id="UP000215196">
    <property type="component" value="Chromosome 1"/>
</dbReference>
<dbReference type="KEGG" id="ctak:4412677_02378"/>
<sequence>MPTTDKPKIAEELLQSLQTRTLEEKQVIVHCCFPGSAAFGNLIRIWQSTFLIDDTIGHRSHLIHAENIAVFPYWTEVPPMKDFWFTLVFSGLPKECKRFDFMEVIPEEGGFFVQNIRRNESDVYRIKIS</sequence>